<evidence type="ECO:0000256" key="2">
    <source>
        <dbReference type="SAM" id="SignalP"/>
    </source>
</evidence>
<reference evidence="3 4" key="1">
    <citation type="journal article" date="2008" name="Nature">
        <title>The Phaeodactylum genome reveals the evolutionary history of diatom genomes.</title>
        <authorList>
            <person name="Bowler C."/>
            <person name="Allen A.E."/>
            <person name="Badger J.H."/>
            <person name="Grimwood J."/>
            <person name="Jabbari K."/>
            <person name="Kuo A."/>
            <person name="Maheswari U."/>
            <person name="Martens C."/>
            <person name="Maumus F."/>
            <person name="Otillar R.P."/>
            <person name="Rayko E."/>
            <person name="Salamov A."/>
            <person name="Vandepoele K."/>
            <person name="Beszteri B."/>
            <person name="Gruber A."/>
            <person name="Heijde M."/>
            <person name="Katinka M."/>
            <person name="Mock T."/>
            <person name="Valentin K."/>
            <person name="Verret F."/>
            <person name="Berges J.A."/>
            <person name="Brownlee C."/>
            <person name="Cadoret J.P."/>
            <person name="Chiovitti A."/>
            <person name="Choi C.J."/>
            <person name="Coesel S."/>
            <person name="De Martino A."/>
            <person name="Detter J.C."/>
            <person name="Durkin C."/>
            <person name="Falciatore A."/>
            <person name="Fournet J."/>
            <person name="Haruta M."/>
            <person name="Huysman M.J."/>
            <person name="Jenkins B.D."/>
            <person name="Jiroutova K."/>
            <person name="Jorgensen R.E."/>
            <person name="Joubert Y."/>
            <person name="Kaplan A."/>
            <person name="Kroger N."/>
            <person name="Kroth P.G."/>
            <person name="La Roche J."/>
            <person name="Lindquist E."/>
            <person name="Lommer M."/>
            <person name="Martin-Jezequel V."/>
            <person name="Lopez P.J."/>
            <person name="Lucas S."/>
            <person name="Mangogna M."/>
            <person name="McGinnis K."/>
            <person name="Medlin L.K."/>
            <person name="Montsant A."/>
            <person name="Oudot-Le Secq M.P."/>
            <person name="Napoli C."/>
            <person name="Obornik M."/>
            <person name="Parker M.S."/>
            <person name="Petit J.L."/>
            <person name="Porcel B.M."/>
            <person name="Poulsen N."/>
            <person name="Robison M."/>
            <person name="Rychlewski L."/>
            <person name="Rynearson T.A."/>
            <person name="Schmutz J."/>
            <person name="Shapiro H."/>
            <person name="Siaut M."/>
            <person name="Stanley M."/>
            <person name="Sussman M.R."/>
            <person name="Taylor A.R."/>
            <person name="Vardi A."/>
            <person name="von Dassow P."/>
            <person name="Vyverman W."/>
            <person name="Willis A."/>
            <person name="Wyrwicz L.S."/>
            <person name="Rokhsar D.S."/>
            <person name="Weissenbach J."/>
            <person name="Armbrust E.V."/>
            <person name="Green B.R."/>
            <person name="Van de Peer Y."/>
            <person name="Grigoriev I.V."/>
        </authorList>
    </citation>
    <scope>NUCLEOTIDE SEQUENCE [LARGE SCALE GENOMIC DNA]</scope>
    <source>
        <strain evidence="3 4">CCAP 1055/1</strain>
    </source>
</reference>
<proteinExistence type="predicted"/>
<feature type="region of interest" description="Disordered" evidence="1">
    <location>
        <begin position="40"/>
        <end position="61"/>
    </location>
</feature>
<organism evidence="3 4">
    <name type="scientific">Phaeodactylum tricornutum (strain CCAP 1055/1)</name>
    <dbReference type="NCBI Taxonomy" id="556484"/>
    <lineage>
        <taxon>Eukaryota</taxon>
        <taxon>Sar</taxon>
        <taxon>Stramenopiles</taxon>
        <taxon>Ochrophyta</taxon>
        <taxon>Bacillariophyta</taxon>
        <taxon>Bacillariophyceae</taxon>
        <taxon>Bacillariophycidae</taxon>
        <taxon>Naviculales</taxon>
        <taxon>Phaeodactylaceae</taxon>
        <taxon>Phaeodactylum</taxon>
    </lineage>
</organism>
<dbReference type="eggNOG" id="ENOG502RYS4">
    <property type="taxonomic scope" value="Eukaryota"/>
</dbReference>
<accession>B7FXX0</accession>
<dbReference type="HOGENOM" id="CLU_090494_1_0_1"/>
<dbReference type="EMBL" id="CM000610">
    <property type="protein sequence ID" value="EEC48824.1"/>
    <property type="molecule type" value="Genomic_DNA"/>
</dbReference>
<evidence type="ECO:0000256" key="1">
    <source>
        <dbReference type="SAM" id="MobiDB-lite"/>
    </source>
</evidence>
<evidence type="ECO:0000313" key="4">
    <source>
        <dbReference type="Proteomes" id="UP000000759"/>
    </source>
</evidence>
<protein>
    <submittedName>
        <fullName evidence="3">Uncharacterized protein</fullName>
    </submittedName>
</protein>
<dbReference type="GeneID" id="7200588"/>
<dbReference type="Proteomes" id="UP000000759">
    <property type="component" value="Chromosome 7"/>
</dbReference>
<feature type="signal peptide" evidence="2">
    <location>
        <begin position="1"/>
        <end position="19"/>
    </location>
</feature>
<name>B7FXX0_PHATC</name>
<dbReference type="PaxDb" id="2850-Phatr35224"/>
<dbReference type="OrthoDB" id="10259631at2759"/>
<dbReference type="RefSeq" id="XP_002179838.1">
    <property type="nucleotide sequence ID" value="XM_002179802.1"/>
</dbReference>
<dbReference type="AlphaFoldDB" id="B7FXX0"/>
<dbReference type="InParanoid" id="B7FXX0"/>
<dbReference type="OMA" id="YTGHAFN"/>
<sequence length="269" mass="29172">MRFPVAALSLAATFTPSLARSSAVNASAFVSSNGDTQILGTSSKQDAPFSSTSRKGSSVDSLMTDPIYPGTAVERLNNVRLRVAEISKGNDLNGPWEDVRRRILWAGGLRDLSNAIPGKGYTGHSFSDYNHVDLTCMVENVSDNENDGRVKRIALGNQLGEGIRLASLPELGPGGSWSTCAIGCNKEPPQDVAHLQFRARIAFKLVWVPNENFDSFVLVDDDGKLLGKGKPSNTDELPPMRERQLNYRIVEGSKYAFEADKLARSVAAE</sequence>
<dbReference type="KEGG" id="pti:PHATRDRAFT_35224"/>
<evidence type="ECO:0000313" key="3">
    <source>
        <dbReference type="EMBL" id="EEC48824.1"/>
    </source>
</evidence>
<gene>
    <name evidence="3" type="ORF">PHATRDRAFT_35224</name>
</gene>
<keyword evidence="2" id="KW-0732">Signal</keyword>
<keyword evidence="4" id="KW-1185">Reference proteome</keyword>
<reference evidence="4" key="2">
    <citation type="submission" date="2008-08" db="EMBL/GenBank/DDBJ databases">
        <authorList>
            <consortium name="Diatom Consortium"/>
            <person name="Grigoriev I."/>
            <person name="Grimwood J."/>
            <person name="Kuo A."/>
            <person name="Otillar R.P."/>
            <person name="Salamov A."/>
            <person name="Detter J.C."/>
            <person name="Lindquist E."/>
            <person name="Shapiro H."/>
            <person name="Lucas S."/>
            <person name="Glavina del Rio T."/>
            <person name="Pitluck S."/>
            <person name="Rokhsar D."/>
            <person name="Bowler C."/>
        </authorList>
    </citation>
    <scope>GENOME REANNOTATION</scope>
    <source>
        <strain evidence="4">CCAP 1055/1</strain>
    </source>
</reference>
<feature type="chain" id="PRO_5002855477" evidence="2">
    <location>
        <begin position="20"/>
        <end position="269"/>
    </location>
</feature>